<dbReference type="KEGG" id="gph:GEMMAAP_19535"/>
<keyword evidence="5" id="KW-1185">Reference proteome</keyword>
<dbReference type="CDD" id="cd09618">
    <property type="entry name" value="CBM9_like_2"/>
    <property type="match status" value="1"/>
</dbReference>
<feature type="chain" id="PRO_5007506630" evidence="1">
    <location>
        <begin position="35"/>
        <end position="752"/>
    </location>
</feature>
<sequence>MPLAILPSRRFVLWGTVCLLVAGTLAATPGAVRAQDGAVAERAAAPVNPETVPRPTFRAVRTTAPIVIDGKLEEAAWSTAPVLTDFVQQLPNTGYPSRFRTEVRLLYDTKNLYVSGVNFDPEPEKAITVGLERDFVSSNSDIFGLVLDTFHDRRNSFLFIVNPKGAVRDEQTFNDSRTIVEAWDGIYTVRTTQQDSSWTVEMVIPLKTLRFDASREPQDWGINFIRRVRRVNETSYWAPLERQYRLHRMSKAGTIEGISGLQQGRNLQIKPYVLAGNSRGAQVPAASLGSKADLGGDIKYGVTPSLTLDLTYNTDFSQVEVDQQVVNLTRFGILFPERREFFIENSGSFTFGDVSERNYRMGAELRDFTLFNSRQIGLTGDGLPIPIAGGGRLTGRVAGWEVGMLDMQTQRTGASAAENFGVVRLRRNVWGNSDIGVLGANRQATDGSDAFNRSYGVDANIRLLGNLIINTYLAGSRADTSTSNGSAGRVSVAYRGRLWNSSAMYKRISDHFDPGIGFVNRRGFEQWYATTGIHARPTVTLLQEVNPYIEAERFAGIDGSLQSRRVVGGLNLFFQPDGDLKIEVNDWFDRLDRPFTPFAGRTIPVGSYAFRNARATYTSTQRYPLYGNASVQVGEFYNGTNQTVSGGLTWRPRYDMSFEATYQHNDVTLPSGAFNADLAGVRLKYARSTTLFGSAFVQYNTQSRSFVTNARVAWRYAPLSDVFLVYTDRQNTLTNVRNERSVALKVTRMVAW</sequence>
<keyword evidence="1" id="KW-0732">Signal</keyword>
<name>A0A143BMU3_9BACT</name>
<dbReference type="Pfam" id="PF19313">
    <property type="entry name" value="DUF5916"/>
    <property type="match status" value="1"/>
</dbReference>
<dbReference type="GO" id="GO:0004553">
    <property type="term" value="F:hydrolase activity, hydrolyzing O-glycosyl compounds"/>
    <property type="evidence" value="ECO:0007669"/>
    <property type="project" value="InterPro"/>
</dbReference>
<dbReference type="Pfam" id="PF06452">
    <property type="entry name" value="CBM9_1"/>
    <property type="match status" value="1"/>
</dbReference>
<proteinExistence type="predicted"/>
<dbReference type="InterPro" id="IPR045670">
    <property type="entry name" value="DUF5916"/>
</dbReference>
<dbReference type="GO" id="GO:0016052">
    <property type="term" value="P:carbohydrate catabolic process"/>
    <property type="evidence" value="ECO:0007669"/>
    <property type="project" value="InterPro"/>
</dbReference>
<evidence type="ECO:0000313" key="4">
    <source>
        <dbReference type="EMBL" id="AMW06387.1"/>
    </source>
</evidence>
<evidence type="ECO:0000259" key="2">
    <source>
        <dbReference type="Pfam" id="PF06452"/>
    </source>
</evidence>
<reference evidence="4 5" key="1">
    <citation type="journal article" date="2014" name="Proc. Natl. Acad. Sci. U.S.A.">
        <title>Functional type 2 photosynthetic reaction centers found in the rare bacterial phylum Gemmatimonadetes.</title>
        <authorList>
            <person name="Zeng Y."/>
            <person name="Feng F."/>
            <person name="Medova H."/>
            <person name="Dean J."/>
            <person name="Koblizek M."/>
        </authorList>
    </citation>
    <scope>NUCLEOTIDE SEQUENCE [LARGE SCALE GENOMIC DNA]</scope>
    <source>
        <strain evidence="4 5">AP64</strain>
    </source>
</reference>
<dbReference type="PROSITE" id="PS00369">
    <property type="entry name" value="PTS_HPR_HIS"/>
    <property type="match status" value="1"/>
</dbReference>
<feature type="domain" description="Carbohydrate-binding" evidence="2">
    <location>
        <begin position="68"/>
        <end position="224"/>
    </location>
</feature>
<dbReference type="InterPro" id="IPR001020">
    <property type="entry name" value="PTS_HPr_His_P_site"/>
</dbReference>
<reference evidence="4 5" key="2">
    <citation type="journal article" date="2016" name="Environ. Microbiol. Rep.">
        <title>Metagenomic evidence for the presence of phototrophic Gemmatimonadetes bacteria in diverse environments.</title>
        <authorList>
            <person name="Zeng Y."/>
            <person name="Baumbach J."/>
            <person name="Barbosa E.G."/>
            <person name="Azevedo V."/>
            <person name="Zhang C."/>
            <person name="Koblizek M."/>
        </authorList>
    </citation>
    <scope>NUCLEOTIDE SEQUENCE [LARGE SCALE GENOMIC DNA]</scope>
    <source>
        <strain evidence="4 5">AP64</strain>
    </source>
</reference>
<evidence type="ECO:0000256" key="1">
    <source>
        <dbReference type="SAM" id="SignalP"/>
    </source>
</evidence>
<gene>
    <name evidence="4" type="ORF">GEMMAAP_19535</name>
</gene>
<dbReference type="eggNOG" id="COG2091">
    <property type="taxonomic scope" value="Bacteria"/>
</dbReference>
<accession>A0A143BMU3</accession>
<dbReference type="OrthoDB" id="9786766at2"/>
<dbReference type="STRING" id="1379270.GEMMAAP_19535"/>
<dbReference type="Proteomes" id="UP000076404">
    <property type="component" value="Chromosome"/>
</dbReference>
<dbReference type="RefSeq" id="WP_026848885.1">
    <property type="nucleotide sequence ID" value="NZ_CP011454.1"/>
</dbReference>
<organism evidence="4 5">
    <name type="scientific">Gemmatimonas phototrophica</name>
    <dbReference type="NCBI Taxonomy" id="1379270"/>
    <lineage>
        <taxon>Bacteria</taxon>
        <taxon>Pseudomonadati</taxon>
        <taxon>Gemmatimonadota</taxon>
        <taxon>Gemmatimonadia</taxon>
        <taxon>Gemmatimonadales</taxon>
        <taxon>Gemmatimonadaceae</taxon>
        <taxon>Gemmatimonas</taxon>
    </lineage>
</organism>
<dbReference type="AlphaFoldDB" id="A0A143BMU3"/>
<feature type="domain" description="DUF5916" evidence="3">
    <location>
        <begin position="267"/>
        <end position="353"/>
    </location>
</feature>
<feature type="signal peptide" evidence="1">
    <location>
        <begin position="1"/>
        <end position="34"/>
    </location>
</feature>
<dbReference type="SUPFAM" id="SSF49344">
    <property type="entry name" value="CBD9-like"/>
    <property type="match status" value="1"/>
</dbReference>
<evidence type="ECO:0000259" key="3">
    <source>
        <dbReference type="Pfam" id="PF19313"/>
    </source>
</evidence>
<protein>
    <submittedName>
        <fullName evidence="4">Uncharacterized protein</fullName>
    </submittedName>
</protein>
<evidence type="ECO:0000313" key="5">
    <source>
        <dbReference type="Proteomes" id="UP000076404"/>
    </source>
</evidence>
<dbReference type="GO" id="GO:0030246">
    <property type="term" value="F:carbohydrate binding"/>
    <property type="evidence" value="ECO:0007669"/>
    <property type="project" value="InterPro"/>
</dbReference>
<dbReference type="EMBL" id="CP011454">
    <property type="protein sequence ID" value="AMW06387.1"/>
    <property type="molecule type" value="Genomic_DNA"/>
</dbReference>
<dbReference type="InterPro" id="IPR010502">
    <property type="entry name" value="Carb-bd_dom_fam9"/>
</dbReference>
<dbReference type="Gene3D" id="2.60.40.1190">
    <property type="match status" value="1"/>
</dbReference>